<comment type="caution">
    <text evidence="3">The sequence shown here is derived from an EMBL/GenBank/DDBJ whole genome shotgun (WGS) entry which is preliminary data.</text>
</comment>
<accession>A0AAD9A579</accession>
<evidence type="ECO:0000313" key="3">
    <source>
        <dbReference type="EMBL" id="KAK1841355.1"/>
    </source>
</evidence>
<keyword evidence="4" id="KW-1185">Reference proteome</keyword>
<proteinExistence type="predicted"/>
<dbReference type="EMBL" id="JAQOWY010000487">
    <property type="protein sequence ID" value="KAK1841355.1"/>
    <property type="molecule type" value="Genomic_DNA"/>
</dbReference>
<evidence type="ECO:0000313" key="4">
    <source>
        <dbReference type="Proteomes" id="UP001243330"/>
    </source>
</evidence>
<keyword evidence="2" id="KW-0472">Membrane</keyword>
<dbReference type="AlphaFoldDB" id="A0AAD9A579"/>
<feature type="transmembrane region" description="Helical" evidence="2">
    <location>
        <begin position="34"/>
        <end position="54"/>
    </location>
</feature>
<evidence type="ECO:0000256" key="1">
    <source>
        <dbReference type="SAM" id="MobiDB-lite"/>
    </source>
</evidence>
<gene>
    <name evidence="3" type="ORF">CCHR01_16021</name>
</gene>
<protein>
    <submittedName>
        <fullName evidence="3">Uncharacterized protein</fullName>
    </submittedName>
</protein>
<sequence>MFDVFRLVSADVSAVVAVVFVVVAVVLDVSCCCCLYCPLVLSLSLLLLLLLLLLSSSSSSSVVRRAPSPLHMTVSSFTQVNPKQHVVPEHQGQANRDYAISSDNPHIKFQ</sequence>
<name>A0AAD9A579_9PEZI</name>
<feature type="region of interest" description="Disordered" evidence="1">
    <location>
        <begin position="88"/>
        <end position="110"/>
    </location>
</feature>
<organism evidence="3 4">
    <name type="scientific">Colletotrichum chrysophilum</name>
    <dbReference type="NCBI Taxonomy" id="1836956"/>
    <lineage>
        <taxon>Eukaryota</taxon>
        <taxon>Fungi</taxon>
        <taxon>Dikarya</taxon>
        <taxon>Ascomycota</taxon>
        <taxon>Pezizomycotina</taxon>
        <taxon>Sordariomycetes</taxon>
        <taxon>Hypocreomycetidae</taxon>
        <taxon>Glomerellales</taxon>
        <taxon>Glomerellaceae</taxon>
        <taxon>Colletotrichum</taxon>
        <taxon>Colletotrichum gloeosporioides species complex</taxon>
    </lineage>
</organism>
<dbReference type="Proteomes" id="UP001243330">
    <property type="component" value="Unassembled WGS sequence"/>
</dbReference>
<keyword evidence="2" id="KW-1133">Transmembrane helix</keyword>
<keyword evidence="2" id="KW-0812">Transmembrane</keyword>
<evidence type="ECO:0000256" key="2">
    <source>
        <dbReference type="SAM" id="Phobius"/>
    </source>
</evidence>
<reference evidence="3" key="1">
    <citation type="submission" date="2023-01" db="EMBL/GenBank/DDBJ databases">
        <title>Colletotrichum chrysophilum M932 genome sequence.</title>
        <authorList>
            <person name="Baroncelli R."/>
        </authorList>
    </citation>
    <scope>NUCLEOTIDE SEQUENCE</scope>
    <source>
        <strain evidence="3">M932</strain>
    </source>
</reference>
<feature type="transmembrane region" description="Helical" evidence="2">
    <location>
        <begin position="6"/>
        <end position="27"/>
    </location>
</feature>